<gene>
    <name evidence="4" type="ORF">IEN85_22600</name>
</gene>
<proteinExistence type="predicted"/>
<dbReference type="PROSITE" id="PS50966">
    <property type="entry name" value="ZF_SWIM"/>
    <property type="match status" value="1"/>
</dbReference>
<sequence>MNFEYKYHGSSSVNNSGSKTGLSFAPDTHREPTFFVGTLDKSLPFREAISTLHDVVVSDLNWKPEDKEEYKRWAKSQEDIWIAQALAEGKEAEKKIDAIQARINAMNTERTAILSPFYKAQRRYFNYLYKVNRDWWFVLDPVITVHPDQLFFECFSQDESSYGKLSISYDVFKNIDSFACGTTNIDYSDALYQEFQKIRSYKETDFKIDPSGFEISTEKEEDFKEMKIDLPDSWVRGFLQVSSAMTLPATQFDLHPMDMHNICALLIRNKEKVGPRSLRFILKPGEPIRVSVDPWNYVIKCPRSIFKGEHEDEIRIWGRRRLLILQRLLPITKRFRVTLLGKGMPSFYEADMGNMTFTLGLSGWTANDWSKLGNFDLMAPRAEVDPSTVQLVYDRLRETWFEEADTLARRANLDRETVLGALSILTQAGRVILDLTTGTYRVRELAKDPLPLSTLRFSNEREERAYQLVATGKTTVTVTEREGKRHMSGQTVFNNRKHKPQLVIDSDERIISGSCTCNFAQQNGLRKGPCEHMIAIRIADQRKQ</sequence>
<evidence type="ECO:0000259" key="3">
    <source>
        <dbReference type="PROSITE" id="PS50966"/>
    </source>
</evidence>
<keyword evidence="1" id="KW-0862">Zinc</keyword>
<keyword evidence="2" id="KW-0175">Coiled coil</keyword>
<keyword evidence="1" id="KW-0479">Metal-binding</keyword>
<feature type="coiled-coil region" evidence="2">
    <location>
        <begin position="82"/>
        <end position="109"/>
    </location>
</feature>
<dbReference type="GO" id="GO:0008270">
    <property type="term" value="F:zinc ion binding"/>
    <property type="evidence" value="ECO:0007669"/>
    <property type="project" value="UniProtKB-KW"/>
</dbReference>
<name>A0A927IHI1_9BACT</name>
<keyword evidence="1" id="KW-0863">Zinc-finger</keyword>
<dbReference type="InterPro" id="IPR007527">
    <property type="entry name" value="Znf_SWIM"/>
</dbReference>
<accession>A0A927IHI1</accession>
<dbReference type="Proteomes" id="UP000622317">
    <property type="component" value="Unassembled WGS sequence"/>
</dbReference>
<evidence type="ECO:0000256" key="1">
    <source>
        <dbReference type="PROSITE-ProRule" id="PRU00325"/>
    </source>
</evidence>
<organism evidence="4 5">
    <name type="scientific">Pelagicoccus enzymogenes</name>
    <dbReference type="NCBI Taxonomy" id="2773457"/>
    <lineage>
        <taxon>Bacteria</taxon>
        <taxon>Pseudomonadati</taxon>
        <taxon>Verrucomicrobiota</taxon>
        <taxon>Opitutia</taxon>
        <taxon>Puniceicoccales</taxon>
        <taxon>Pelagicoccaceae</taxon>
        <taxon>Pelagicoccus</taxon>
    </lineage>
</organism>
<keyword evidence="5" id="KW-1185">Reference proteome</keyword>
<evidence type="ECO:0000313" key="5">
    <source>
        <dbReference type="Proteomes" id="UP000622317"/>
    </source>
</evidence>
<comment type="caution">
    <text evidence="4">The sequence shown here is derived from an EMBL/GenBank/DDBJ whole genome shotgun (WGS) entry which is preliminary data.</text>
</comment>
<evidence type="ECO:0000313" key="4">
    <source>
        <dbReference type="EMBL" id="MBD5782307.1"/>
    </source>
</evidence>
<dbReference type="EMBL" id="JACYFG010000060">
    <property type="protein sequence ID" value="MBD5782307.1"/>
    <property type="molecule type" value="Genomic_DNA"/>
</dbReference>
<dbReference type="AlphaFoldDB" id="A0A927IHI1"/>
<protein>
    <submittedName>
        <fullName evidence="4">SWIM zinc finger family protein</fullName>
    </submittedName>
</protein>
<dbReference type="RefSeq" id="WP_191619386.1">
    <property type="nucleotide sequence ID" value="NZ_JACYFG010000060.1"/>
</dbReference>
<feature type="domain" description="SWIM-type" evidence="3">
    <location>
        <begin position="500"/>
        <end position="541"/>
    </location>
</feature>
<reference evidence="4" key="1">
    <citation type="submission" date="2020-09" db="EMBL/GenBank/DDBJ databases">
        <title>Pelagicoccus enzymogenes sp. nov. with an EPS production, isolated from marine sediment.</title>
        <authorList>
            <person name="Feng X."/>
        </authorList>
    </citation>
    <scope>NUCLEOTIDE SEQUENCE</scope>
    <source>
        <strain evidence="4">NFK12</strain>
    </source>
</reference>
<evidence type="ECO:0000256" key="2">
    <source>
        <dbReference type="SAM" id="Coils"/>
    </source>
</evidence>